<organism evidence="2 5">
    <name type="scientific">Rotaria magnacalcarata</name>
    <dbReference type="NCBI Taxonomy" id="392030"/>
    <lineage>
        <taxon>Eukaryota</taxon>
        <taxon>Metazoa</taxon>
        <taxon>Spiralia</taxon>
        <taxon>Gnathifera</taxon>
        <taxon>Rotifera</taxon>
        <taxon>Eurotatoria</taxon>
        <taxon>Bdelloidea</taxon>
        <taxon>Philodinida</taxon>
        <taxon>Philodinidae</taxon>
        <taxon>Rotaria</taxon>
    </lineage>
</organism>
<gene>
    <name evidence="3" type="ORF">BYL167_LOCUS51918</name>
    <name evidence="2" type="ORF">MBJ925_LOCUS20031</name>
    <name evidence="4" type="ORF">SMN809_LOCUS59333</name>
</gene>
<feature type="region of interest" description="Disordered" evidence="1">
    <location>
        <begin position="1"/>
        <end position="43"/>
    </location>
</feature>
<evidence type="ECO:0000313" key="5">
    <source>
        <dbReference type="Proteomes" id="UP000663824"/>
    </source>
</evidence>
<proteinExistence type="predicted"/>
<dbReference type="AlphaFoldDB" id="A0A816SSN4"/>
<sequence>GLEQDQELLLQEQHPPQQQYSTQKAQGKEQQVAEQQQQQQQNQDYISISLNPRNRDRCLYLPCFPYLKALNTDQ</sequence>
<feature type="compositionally biased region" description="Low complexity" evidence="1">
    <location>
        <begin position="7"/>
        <end position="43"/>
    </location>
</feature>
<name>A0A816SSN4_9BILA</name>
<dbReference type="EMBL" id="CAJOBI010225967">
    <property type="protein sequence ID" value="CAF5053167.1"/>
    <property type="molecule type" value="Genomic_DNA"/>
</dbReference>
<protein>
    <submittedName>
        <fullName evidence="2">Uncharacterized protein</fullName>
    </submittedName>
</protein>
<reference evidence="2" key="1">
    <citation type="submission" date="2021-02" db="EMBL/GenBank/DDBJ databases">
        <authorList>
            <person name="Nowell W R."/>
        </authorList>
    </citation>
    <scope>NUCLEOTIDE SEQUENCE</scope>
</reference>
<dbReference type="Proteomes" id="UP000676336">
    <property type="component" value="Unassembled WGS sequence"/>
</dbReference>
<evidence type="ECO:0000313" key="2">
    <source>
        <dbReference type="EMBL" id="CAF2089174.1"/>
    </source>
</evidence>
<accession>A0A816SSN4</accession>
<evidence type="ECO:0000256" key="1">
    <source>
        <dbReference type="SAM" id="MobiDB-lite"/>
    </source>
</evidence>
<dbReference type="Proteomes" id="UP000681967">
    <property type="component" value="Unassembled WGS sequence"/>
</dbReference>
<comment type="caution">
    <text evidence="2">The sequence shown here is derived from an EMBL/GenBank/DDBJ whole genome shotgun (WGS) entry which is preliminary data.</text>
</comment>
<dbReference type="EMBL" id="CAJNRE010010254">
    <property type="protein sequence ID" value="CAF2089174.1"/>
    <property type="molecule type" value="Genomic_DNA"/>
</dbReference>
<evidence type="ECO:0000313" key="4">
    <source>
        <dbReference type="EMBL" id="CAF5053167.1"/>
    </source>
</evidence>
<feature type="non-terminal residue" evidence="2">
    <location>
        <position position="74"/>
    </location>
</feature>
<dbReference type="EMBL" id="CAJOBH010165943">
    <property type="protein sequence ID" value="CAF4895016.1"/>
    <property type="molecule type" value="Genomic_DNA"/>
</dbReference>
<evidence type="ECO:0000313" key="3">
    <source>
        <dbReference type="EMBL" id="CAF4895016.1"/>
    </source>
</evidence>
<feature type="non-terminal residue" evidence="2">
    <location>
        <position position="1"/>
    </location>
</feature>
<dbReference type="Proteomes" id="UP000663824">
    <property type="component" value="Unassembled WGS sequence"/>
</dbReference>